<protein>
    <submittedName>
        <fullName evidence="1">Uncharacterized protein</fullName>
    </submittedName>
</protein>
<evidence type="ECO:0000313" key="1">
    <source>
        <dbReference type="EMBL" id="CAF9919523.1"/>
    </source>
</evidence>
<name>A0A8H3II27_9LECA</name>
<dbReference type="Proteomes" id="UP000664521">
    <property type="component" value="Unassembled WGS sequence"/>
</dbReference>
<gene>
    <name evidence="1" type="ORF">HETSPECPRED_004025</name>
</gene>
<comment type="caution">
    <text evidence="1">The sequence shown here is derived from an EMBL/GenBank/DDBJ whole genome shotgun (WGS) entry which is preliminary data.</text>
</comment>
<evidence type="ECO:0000313" key="2">
    <source>
        <dbReference type="Proteomes" id="UP000664521"/>
    </source>
</evidence>
<keyword evidence="2" id="KW-1185">Reference proteome</keyword>
<proteinExistence type="predicted"/>
<sequence>MSPGRDPVSTPPQSYKLNAGLGTTLPVTLPVRLDDELPETILQTAAPAYSVNLTRANPLPANTTSFAAHMASLNPYSPCIIVLINPKNIVSNDGTVGSRPFLISENNGDVPVNASGRTWSATNPAPLTQLDVKNGAMPVRMGFSIVYAVAIGVGVAVTSDFSHGWL</sequence>
<dbReference type="AlphaFoldDB" id="A0A8H3II27"/>
<dbReference type="EMBL" id="CAJPDS010000024">
    <property type="protein sequence ID" value="CAF9919523.1"/>
    <property type="molecule type" value="Genomic_DNA"/>
</dbReference>
<organism evidence="1 2">
    <name type="scientific">Heterodermia speciosa</name>
    <dbReference type="NCBI Taxonomy" id="116794"/>
    <lineage>
        <taxon>Eukaryota</taxon>
        <taxon>Fungi</taxon>
        <taxon>Dikarya</taxon>
        <taxon>Ascomycota</taxon>
        <taxon>Pezizomycotina</taxon>
        <taxon>Lecanoromycetes</taxon>
        <taxon>OSLEUM clade</taxon>
        <taxon>Lecanoromycetidae</taxon>
        <taxon>Caliciales</taxon>
        <taxon>Physciaceae</taxon>
        <taxon>Heterodermia</taxon>
    </lineage>
</organism>
<accession>A0A8H3II27</accession>
<reference evidence="1" key="1">
    <citation type="submission" date="2021-03" db="EMBL/GenBank/DDBJ databases">
        <authorList>
            <person name="Tagirdzhanova G."/>
        </authorList>
    </citation>
    <scope>NUCLEOTIDE SEQUENCE</scope>
</reference>